<feature type="domain" description="DUF1206" evidence="2">
    <location>
        <begin position="108"/>
        <end position="172"/>
    </location>
</feature>
<evidence type="ECO:0000313" key="3">
    <source>
        <dbReference type="EMBL" id="RIJ53470.1"/>
    </source>
</evidence>
<name>A0A399TB37_9MICO</name>
<evidence type="ECO:0000313" key="4">
    <source>
        <dbReference type="Proteomes" id="UP000266484"/>
    </source>
</evidence>
<keyword evidence="1" id="KW-1133">Transmembrane helix</keyword>
<dbReference type="Proteomes" id="UP000266484">
    <property type="component" value="Unassembled WGS sequence"/>
</dbReference>
<evidence type="ECO:0000256" key="1">
    <source>
        <dbReference type="SAM" id="Phobius"/>
    </source>
</evidence>
<dbReference type="RefSeq" id="WP_119381028.1">
    <property type="nucleotide sequence ID" value="NZ_QWGT01000003.1"/>
</dbReference>
<reference evidence="3 4" key="1">
    <citation type="submission" date="2018-08" db="EMBL/GenBank/DDBJ databases">
        <title>Genome Sequence of Clavibacter michiganensis Subspecies type strains, and the Atypical Peach-Colored Strains Isolated from Tomato.</title>
        <authorList>
            <person name="Osdaghi E."/>
            <person name="Portier P."/>
            <person name="Briand M."/>
            <person name="Jacques M.-A."/>
        </authorList>
    </citation>
    <scope>NUCLEOTIDE SEQUENCE [LARGE SCALE GENOMIC DNA]</scope>
    <source>
        <strain evidence="3 4">CFBP 8615</strain>
    </source>
</reference>
<protein>
    <submittedName>
        <fullName evidence="3">DUF1206 domain-containing protein</fullName>
    </submittedName>
</protein>
<evidence type="ECO:0000259" key="2">
    <source>
        <dbReference type="Pfam" id="PF06724"/>
    </source>
</evidence>
<proteinExistence type="predicted"/>
<dbReference type="OrthoDB" id="4552598at2"/>
<organism evidence="3 4">
    <name type="scientific">Clavibacter lycopersici</name>
    <dbReference type="NCBI Taxonomy" id="2301718"/>
    <lineage>
        <taxon>Bacteria</taxon>
        <taxon>Bacillati</taxon>
        <taxon>Actinomycetota</taxon>
        <taxon>Actinomycetes</taxon>
        <taxon>Micrococcales</taxon>
        <taxon>Microbacteriaceae</taxon>
        <taxon>Clavibacter</taxon>
    </lineage>
</organism>
<feature type="transmembrane region" description="Helical" evidence="1">
    <location>
        <begin position="145"/>
        <end position="168"/>
    </location>
</feature>
<feature type="transmembrane region" description="Helical" evidence="1">
    <location>
        <begin position="189"/>
        <end position="214"/>
    </location>
</feature>
<dbReference type="InterPro" id="IPR009597">
    <property type="entry name" value="DUF1206"/>
</dbReference>
<comment type="caution">
    <text evidence="3">The sequence shown here is derived from an EMBL/GenBank/DDBJ whole genome shotgun (WGS) entry which is preliminary data.</text>
</comment>
<feature type="domain" description="DUF1206" evidence="2">
    <location>
        <begin position="22"/>
        <end position="89"/>
    </location>
</feature>
<dbReference type="Pfam" id="PF06724">
    <property type="entry name" value="DUF1206"/>
    <property type="match status" value="3"/>
</dbReference>
<keyword evidence="1" id="KW-0472">Membrane</keyword>
<keyword evidence="1" id="KW-0812">Transmembrane</keyword>
<feature type="transmembrane region" description="Helical" evidence="1">
    <location>
        <begin position="107"/>
        <end position="125"/>
    </location>
</feature>
<feature type="transmembrane region" description="Helical" evidence="1">
    <location>
        <begin position="234"/>
        <end position="257"/>
    </location>
</feature>
<gene>
    <name evidence="3" type="ORF">DZG00_00555</name>
</gene>
<feature type="domain" description="DUF1206" evidence="2">
    <location>
        <begin position="196"/>
        <end position="264"/>
    </location>
</feature>
<feature type="transmembrane region" description="Helical" evidence="1">
    <location>
        <begin position="68"/>
        <end position="86"/>
    </location>
</feature>
<keyword evidence="4" id="KW-1185">Reference proteome</keyword>
<dbReference type="EMBL" id="QWGT01000003">
    <property type="protein sequence ID" value="RIJ53470.1"/>
    <property type="molecule type" value="Genomic_DNA"/>
</dbReference>
<sequence>MSATGAASSLQRSPGFAVAARLGHAVNGLLHLLIGVVAFRLATGGGGEGQADQSGALGSIAGSPGGRVLLWIVVVGLLGLGLWQLVETVLARGEDAKRTWAARAKELGKAIAYLAIAATALRFATGGSSDSSEQTQSLSARLLEAPGGVALLVILGLAVVAVGVYFGFKGATKRFREDLAVPSGSLGRGITALGVAGYVAKGVALVAVGVLFVIGAVTADPSRATGLDGALQSLAGLPAGVAVLAITGLGLIAYGLYCGARARYAKL</sequence>
<dbReference type="AlphaFoldDB" id="A0A399TB37"/>
<accession>A0A399TB37</accession>